<accession>A0A4S8JKL5</accession>
<feature type="domain" description="SBP-type" evidence="7">
    <location>
        <begin position="126"/>
        <end position="203"/>
    </location>
</feature>
<dbReference type="InterPro" id="IPR004333">
    <property type="entry name" value="SBP_dom"/>
</dbReference>
<dbReference type="PROSITE" id="PS51141">
    <property type="entry name" value="ZF_SBP"/>
    <property type="match status" value="1"/>
</dbReference>
<evidence type="ECO:0000256" key="2">
    <source>
        <dbReference type="ARBA" id="ARBA00022771"/>
    </source>
</evidence>
<keyword evidence="6" id="KW-0472">Membrane</keyword>
<proteinExistence type="predicted"/>
<reference evidence="8 9" key="1">
    <citation type="journal article" date="2019" name="Nat. Plants">
        <title>Genome sequencing of Musa balbisiana reveals subgenome evolution and function divergence in polyploid bananas.</title>
        <authorList>
            <person name="Yao X."/>
        </authorList>
    </citation>
    <scope>NUCLEOTIDE SEQUENCE [LARGE SCALE GENOMIC DNA]</scope>
    <source>
        <strain evidence="9">cv. DH-PKW</strain>
        <tissue evidence="8">Leaves</tissue>
    </source>
</reference>
<feature type="region of interest" description="Disordered" evidence="5">
    <location>
        <begin position="195"/>
        <end position="220"/>
    </location>
</feature>
<dbReference type="SUPFAM" id="SSF103612">
    <property type="entry name" value="SBT domain"/>
    <property type="match status" value="1"/>
</dbReference>
<evidence type="ECO:0000256" key="4">
    <source>
        <dbReference type="PROSITE-ProRule" id="PRU00470"/>
    </source>
</evidence>
<dbReference type="GO" id="GO:0008270">
    <property type="term" value="F:zinc ion binding"/>
    <property type="evidence" value="ECO:0007669"/>
    <property type="project" value="UniProtKB-KW"/>
</dbReference>
<evidence type="ECO:0000256" key="6">
    <source>
        <dbReference type="SAM" id="Phobius"/>
    </source>
</evidence>
<dbReference type="GO" id="GO:0003677">
    <property type="term" value="F:DNA binding"/>
    <property type="evidence" value="ECO:0007669"/>
    <property type="project" value="InterPro"/>
</dbReference>
<comment type="caution">
    <text evidence="8">The sequence shown here is derived from an EMBL/GenBank/DDBJ whole genome shotgun (WGS) entry which is preliminary data.</text>
</comment>
<keyword evidence="2 4" id="KW-0863">Zinc-finger</keyword>
<keyword evidence="3" id="KW-0862">Zinc</keyword>
<dbReference type="Proteomes" id="UP000317650">
    <property type="component" value="Chromosome 1"/>
</dbReference>
<dbReference type="InterPro" id="IPR036893">
    <property type="entry name" value="SBP_sf"/>
</dbReference>
<dbReference type="Gene3D" id="4.10.1100.10">
    <property type="entry name" value="Transcription factor, SBP-box domain"/>
    <property type="match status" value="1"/>
</dbReference>
<organism evidence="8 9">
    <name type="scientific">Musa balbisiana</name>
    <name type="common">Banana</name>
    <dbReference type="NCBI Taxonomy" id="52838"/>
    <lineage>
        <taxon>Eukaryota</taxon>
        <taxon>Viridiplantae</taxon>
        <taxon>Streptophyta</taxon>
        <taxon>Embryophyta</taxon>
        <taxon>Tracheophyta</taxon>
        <taxon>Spermatophyta</taxon>
        <taxon>Magnoliopsida</taxon>
        <taxon>Liliopsida</taxon>
        <taxon>Zingiberales</taxon>
        <taxon>Musaceae</taxon>
        <taxon>Musa</taxon>
    </lineage>
</organism>
<feature type="region of interest" description="Disordered" evidence="5">
    <location>
        <begin position="288"/>
        <end position="310"/>
    </location>
</feature>
<evidence type="ECO:0000259" key="7">
    <source>
        <dbReference type="PROSITE" id="PS51141"/>
    </source>
</evidence>
<keyword evidence="6" id="KW-0812">Transmembrane</keyword>
<feature type="compositionally biased region" description="Polar residues" evidence="5">
    <location>
        <begin position="679"/>
        <end position="702"/>
    </location>
</feature>
<dbReference type="PANTHER" id="PTHR31251">
    <property type="entry name" value="SQUAMOSA PROMOTER-BINDING-LIKE PROTEIN 4"/>
    <property type="match status" value="1"/>
</dbReference>
<gene>
    <name evidence="8" type="ORF">C4D60_Mb01t07830</name>
</gene>
<feature type="region of interest" description="Disordered" evidence="5">
    <location>
        <begin position="33"/>
        <end position="68"/>
    </location>
</feature>
<protein>
    <recommendedName>
        <fullName evidence="7">SBP-type domain-containing protein</fullName>
    </recommendedName>
</protein>
<dbReference type="Pfam" id="PF26102">
    <property type="entry name" value="Ig_SPL7"/>
    <property type="match status" value="1"/>
</dbReference>
<dbReference type="EMBL" id="PYDT01000004">
    <property type="protein sequence ID" value="THU62697.1"/>
    <property type="molecule type" value="Genomic_DNA"/>
</dbReference>
<feature type="region of interest" description="Disordered" evidence="5">
    <location>
        <begin position="718"/>
        <end position="737"/>
    </location>
</feature>
<evidence type="ECO:0000256" key="5">
    <source>
        <dbReference type="SAM" id="MobiDB-lite"/>
    </source>
</evidence>
<dbReference type="InterPro" id="IPR044817">
    <property type="entry name" value="SBP-like"/>
</dbReference>
<name>A0A4S8JKL5_MUSBA</name>
<evidence type="ECO:0000256" key="1">
    <source>
        <dbReference type="ARBA" id="ARBA00022723"/>
    </source>
</evidence>
<keyword evidence="6" id="KW-1133">Transmembrane helix</keyword>
<dbReference type="PANTHER" id="PTHR31251:SF108">
    <property type="entry name" value="SQUAMOSA PROMOTER-BINDING-LIKE PROTEIN 7"/>
    <property type="match status" value="1"/>
</dbReference>
<keyword evidence="9" id="KW-1185">Reference proteome</keyword>
<feature type="region of interest" description="Disordered" evidence="5">
    <location>
        <begin position="679"/>
        <end position="711"/>
    </location>
</feature>
<feature type="transmembrane region" description="Helical" evidence="6">
    <location>
        <begin position="772"/>
        <end position="791"/>
    </location>
</feature>
<dbReference type="Pfam" id="PF03110">
    <property type="entry name" value="SBP"/>
    <property type="match status" value="1"/>
</dbReference>
<dbReference type="GO" id="GO:0005634">
    <property type="term" value="C:nucleus"/>
    <property type="evidence" value="ECO:0007669"/>
    <property type="project" value="InterPro"/>
</dbReference>
<feature type="compositionally biased region" description="Pro residues" evidence="5">
    <location>
        <begin position="41"/>
        <end position="55"/>
    </location>
</feature>
<evidence type="ECO:0000313" key="9">
    <source>
        <dbReference type="Proteomes" id="UP000317650"/>
    </source>
</evidence>
<sequence>MEAPEPVSALEWGGLLDFAVDDEEDGTLFPAWEFGASDLPTPSPLPATVPPPILPSPRAAAGEGSEPVGKRDPRLLCSNFLEGRVPCSCPAADEVEPAEWGDKPMAGAVGGDRKLARKARATPVAAMRCQVPGCEADIEELKGYHRRHRVCLRCACAPCVVLDGQSKRYCQQCGKFHLLSDFDEGKRSCRRKLERHNKRRRRRNTDGVSMMGKEKDPHGSLQMNVSCVDKSVTEMLFGVACHTEEKVISNKLMERKVLHESDDGCDTKFNLLSGFTPIRGNSFLSFAASSEPQNEEKDDNPKSPISSTLCNSKSTYSSTCPTGRVSFKLYDWNPAEFPRQLRHQIFKWLESMPVELEGYIRPGCTFMTIFIAMPDFMWEKLSQDVAGCIENLIYAPESLLVRRGNIHIYLCGTIVQILKDQKPLMSTRMEVQVPRLHYVYPTLFEAGQPVEFIACGTNLNRAKLRFLVSFSGKYLELSSCLAISHGVTKPCNINDTDHICDDEHEMFQINIPQTDSDVFGPAFLEVENELGVSNFVPILFGSKLICSEFERISRALFDSCCSDGIYRTTNIDATSYSGNSFVSKQIGIPALLLDIAWVLQEPGLEKREQLLSSTSIHRLVNLLKFLLQIKSLILMEVVLHYVDGINSLSLHEANNTLDGDWLLFLNYINRAREVLSQRTTQHMRSESGSRNLSPCPHFSQSSRENDTKDSMLSANQEFVREDEDSVEQTRSPSNQESHEAIPLVAVERKQIDDRWKKGSWGSTLFRKASMHVALAVGVGAIICFVACLTLFHSQKAGGFAVSIRSHLFNH</sequence>
<evidence type="ECO:0000256" key="3">
    <source>
        <dbReference type="ARBA" id="ARBA00022833"/>
    </source>
</evidence>
<dbReference type="AlphaFoldDB" id="A0A4S8JKL5"/>
<keyword evidence="1" id="KW-0479">Metal-binding</keyword>
<evidence type="ECO:0000313" key="8">
    <source>
        <dbReference type="EMBL" id="THU62697.1"/>
    </source>
</evidence>